<feature type="signal peptide" evidence="2">
    <location>
        <begin position="1"/>
        <end position="17"/>
    </location>
</feature>
<accession>A0A921YPK9</accession>
<evidence type="ECO:0000313" key="3">
    <source>
        <dbReference type="EMBL" id="KAG6443097.1"/>
    </source>
</evidence>
<sequence>MYRTFLLVLLSTNAAIGAPQESRDSSITYLKIQPGTDKPVDTPNYRSYGFVPKNAKKSSKTSSIIVSDNKNISITEPDAKIKPEHESNQTDKPNVTSVPEVVQSVTILNQNVSDNQAEIIDSKKSETSEVEKSDIDPNIEETKEHKNLLKDTFDNLDNLEPSQFDRHSRDYDYTTNTYDSSETEVADYSTEKSENLDLKTSNVSPKLTYFQKYGGSFSHNLIESSGKRKFRSRCRCEKIWNCPKLQITVPRCPEEYFMCCF</sequence>
<reference evidence="3" key="2">
    <citation type="submission" date="2020-12" db="EMBL/GenBank/DDBJ databases">
        <authorList>
            <person name="Kanost M."/>
        </authorList>
    </citation>
    <scope>NUCLEOTIDE SEQUENCE</scope>
</reference>
<feature type="region of interest" description="Disordered" evidence="1">
    <location>
        <begin position="117"/>
        <end position="145"/>
    </location>
</feature>
<keyword evidence="2" id="KW-0732">Signal</keyword>
<evidence type="ECO:0000256" key="2">
    <source>
        <dbReference type="SAM" id="SignalP"/>
    </source>
</evidence>
<name>A0A921YPK9_MANSE</name>
<keyword evidence="4" id="KW-1185">Reference proteome</keyword>
<feature type="compositionally biased region" description="Basic and acidic residues" evidence="1">
    <location>
        <begin position="77"/>
        <end position="89"/>
    </location>
</feature>
<comment type="caution">
    <text evidence="3">The sequence shown here is derived from an EMBL/GenBank/DDBJ whole genome shotgun (WGS) entry which is preliminary data.</text>
</comment>
<organism evidence="3 4">
    <name type="scientific">Manduca sexta</name>
    <name type="common">Tobacco hawkmoth</name>
    <name type="synonym">Tobacco hornworm</name>
    <dbReference type="NCBI Taxonomy" id="7130"/>
    <lineage>
        <taxon>Eukaryota</taxon>
        <taxon>Metazoa</taxon>
        <taxon>Ecdysozoa</taxon>
        <taxon>Arthropoda</taxon>
        <taxon>Hexapoda</taxon>
        <taxon>Insecta</taxon>
        <taxon>Pterygota</taxon>
        <taxon>Neoptera</taxon>
        <taxon>Endopterygota</taxon>
        <taxon>Lepidoptera</taxon>
        <taxon>Glossata</taxon>
        <taxon>Ditrysia</taxon>
        <taxon>Bombycoidea</taxon>
        <taxon>Sphingidae</taxon>
        <taxon>Sphinginae</taxon>
        <taxon>Sphingini</taxon>
        <taxon>Manduca</taxon>
    </lineage>
</organism>
<evidence type="ECO:0000256" key="1">
    <source>
        <dbReference type="SAM" id="MobiDB-lite"/>
    </source>
</evidence>
<reference evidence="3" key="1">
    <citation type="journal article" date="2016" name="Insect Biochem. Mol. Biol.">
        <title>Multifaceted biological insights from a draft genome sequence of the tobacco hornworm moth, Manduca sexta.</title>
        <authorList>
            <person name="Kanost M.R."/>
            <person name="Arrese E.L."/>
            <person name="Cao X."/>
            <person name="Chen Y.R."/>
            <person name="Chellapilla S."/>
            <person name="Goldsmith M.R."/>
            <person name="Grosse-Wilde E."/>
            <person name="Heckel D.G."/>
            <person name="Herndon N."/>
            <person name="Jiang H."/>
            <person name="Papanicolaou A."/>
            <person name="Qu J."/>
            <person name="Soulages J.L."/>
            <person name="Vogel H."/>
            <person name="Walters J."/>
            <person name="Waterhouse R.M."/>
            <person name="Ahn S.J."/>
            <person name="Almeida F.C."/>
            <person name="An C."/>
            <person name="Aqrawi P."/>
            <person name="Bretschneider A."/>
            <person name="Bryant W.B."/>
            <person name="Bucks S."/>
            <person name="Chao H."/>
            <person name="Chevignon G."/>
            <person name="Christen J.M."/>
            <person name="Clarke D.F."/>
            <person name="Dittmer N.T."/>
            <person name="Ferguson L.C.F."/>
            <person name="Garavelou S."/>
            <person name="Gordon K.H.J."/>
            <person name="Gunaratna R.T."/>
            <person name="Han Y."/>
            <person name="Hauser F."/>
            <person name="He Y."/>
            <person name="Heidel-Fischer H."/>
            <person name="Hirsh A."/>
            <person name="Hu Y."/>
            <person name="Jiang H."/>
            <person name="Kalra D."/>
            <person name="Klinner C."/>
            <person name="Konig C."/>
            <person name="Kovar C."/>
            <person name="Kroll A.R."/>
            <person name="Kuwar S.S."/>
            <person name="Lee S.L."/>
            <person name="Lehman R."/>
            <person name="Li K."/>
            <person name="Li Z."/>
            <person name="Liang H."/>
            <person name="Lovelace S."/>
            <person name="Lu Z."/>
            <person name="Mansfield J.H."/>
            <person name="McCulloch K.J."/>
            <person name="Mathew T."/>
            <person name="Morton B."/>
            <person name="Muzny D.M."/>
            <person name="Neunemann D."/>
            <person name="Ongeri F."/>
            <person name="Pauchet Y."/>
            <person name="Pu L.L."/>
            <person name="Pyrousis I."/>
            <person name="Rao X.J."/>
            <person name="Redding A."/>
            <person name="Roesel C."/>
            <person name="Sanchez-Gracia A."/>
            <person name="Schaack S."/>
            <person name="Shukla A."/>
            <person name="Tetreau G."/>
            <person name="Wang Y."/>
            <person name="Xiong G.H."/>
            <person name="Traut W."/>
            <person name="Walsh T.K."/>
            <person name="Worley K.C."/>
            <person name="Wu D."/>
            <person name="Wu W."/>
            <person name="Wu Y.Q."/>
            <person name="Zhang X."/>
            <person name="Zou Z."/>
            <person name="Zucker H."/>
            <person name="Briscoe A.D."/>
            <person name="Burmester T."/>
            <person name="Clem R.J."/>
            <person name="Feyereisen R."/>
            <person name="Grimmelikhuijzen C.J.P."/>
            <person name="Hamodrakas S.J."/>
            <person name="Hansson B.S."/>
            <person name="Huguet E."/>
            <person name="Jermiin L.S."/>
            <person name="Lan Q."/>
            <person name="Lehman H.K."/>
            <person name="Lorenzen M."/>
            <person name="Merzendorfer H."/>
            <person name="Michalopoulos I."/>
            <person name="Morton D.B."/>
            <person name="Muthukrishnan S."/>
            <person name="Oakeshott J.G."/>
            <person name="Palmer W."/>
            <person name="Park Y."/>
            <person name="Passarelli A.L."/>
            <person name="Rozas J."/>
            <person name="Schwartz L.M."/>
            <person name="Smith W."/>
            <person name="Southgate A."/>
            <person name="Vilcinskas A."/>
            <person name="Vogt R."/>
            <person name="Wang P."/>
            <person name="Werren J."/>
            <person name="Yu X.Q."/>
            <person name="Zhou J.J."/>
            <person name="Brown S.J."/>
            <person name="Scherer S.E."/>
            <person name="Richards S."/>
            <person name="Blissard G.W."/>
        </authorList>
    </citation>
    <scope>NUCLEOTIDE SEQUENCE</scope>
</reference>
<gene>
    <name evidence="3" type="ORF">O3G_MSEX002677</name>
</gene>
<dbReference type="AlphaFoldDB" id="A0A921YPK9"/>
<feature type="chain" id="PRO_5036699842" evidence="2">
    <location>
        <begin position="18"/>
        <end position="261"/>
    </location>
</feature>
<proteinExistence type="predicted"/>
<evidence type="ECO:0000313" key="4">
    <source>
        <dbReference type="Proteomes" id="UP000791440"/>
    </source>
</evidence>
<protein>
    <submittedName>
        <fullName evidence="3">Uncharacterized protein</fullName>
    </submittedName>
</protein>
<dbReference type="Proteomes" id="UP000791440">
    <property type="component" value="Unassembled WGS sequence"/>
</dbReference>
<feature type="region of interest" description="Disordered" evidence="1">
    <location>
        <begin position="75"/>
        <end position="97"/>
    </location>
</feature>
<dbReference type="EMBL" id="JH668299">
    <property type="protein sequence ID" value="KAG6443097.1"/>
    <property type="molecule type" value="Genomic_DNA"/>
</dbReference>
<feature type="compositionally biased region" description="Basic and acidic residues" evidence="1">
    <location>
        <begin position="120"/>
        <end position="145"/>
    </location>
</feature>